<dbReference type="Proteomes" id="UP001501671">
    <property type="component" value="Unassembled WGS sequence"/>
</dbReference>
<sequence>MGIAKSLRGATAAAAAALLLAACASPASIQPGEPLGSVTQRLGRPTLEMPRPDGGTRLIWSTQPMGQFVWVTDVDASGKTISNQQALTTENFDRIKIGEWDTERLRYEFGPPAEISRVGLRGEHLVWSYRYRQDGVWNSLMHIYISDSGKVERFHPGPDPLAEPRDGMFMF</sequence>
<comment type="caution">
    <text evidence="2">The sequence shown here is derived from an EMBL/GenBank/DDBJ whole genome shotgun (WGS) entry which is preliminary data.</text>
</comment>
<feature type="chain" id="PRO_5046141932" evidence="1">
    <location>
        <begin position="30"/>
        <end position="171"/>
    </location>
</feature>
<dbReference type="PROSITE" id="PS51257">
    <property type="entry name" value="PROKAR_LIPOPROTEIN"/>
    <property type="match status" value="1"/>
</dbReference>
<proteinExistence type="predicted"/>
<keyword evidence="3" id="KW-1185">Reference proteome</keyword>
<gene>
    <name evidence="2" type="ORF">GCM10023144_13740</name>
</gene>
<accession>A0ABP8GQM0</accession>
<protein>
    <submittedName>
        <fullName evidence="2">Lipoprotein</fullName>
    </submittedName>
</protein>
<evidence type="ECO:0000313" key="3">
    <source>
        <dbReference type="Proteomes" id="UP001501671"/>
    </source>
</evidence>
<feature type="signal peptide" evidence="1">
    <location>
        <begin position="1"/>
        <end position="29"/>
    </location>
</feature>
<keyword evidence="1" id="KW-0732">Signal</keyword>
<reference evidence="3" key="1">
    <citation type="journal article" date="2019" name="Int. J. Syst. Evol. Microbiol.">
        <title>The Global Catalogue of Microorganisms (GCM) 10K type strain sequencing project: providing services to taxonomists for standard genome sequencing and annotation.</title>
        <authorList>
            <consortium name="The Broad Institute Genomics Platform"/>
            <consortium name="The Broad Institute Genome Sequencing Center for Infectious Disease"/>
            <person name="Wu L."/>
            <person name="Ma J."/>
        </authorList>
    </citation>
    <scope>NUCLEOTIDE SEQUENCE [LARGE SCALE GENOMIC DNA]</scope>
    <source>
        <strain evidence="3">JCM 17666</strain>
    </source>
</reference>
<organism evidence="2 3">
    <name type="scientific">Pigmentiphaga soli</name>
    <dbReference type="NCBI Taxonomy" id="1007095"/>
    <lineage>
        <taxon>Bacteria</taxon>
        <taxon>Pseudomonadati</taxon>
        <taxon>Pseudomonadota</taxon>
        <taxon>Betaproteobacteria</taxon>
        <taxon>Burkholderiales</taxon>
        <taxon>Alcaligenaceae</taxon>
        <taxon>Pigmentiphaga</taxon>
    </lineage>
</organism>
<keyword evidence="2" id="KW-0449">Lipoprotein</keyword>
<name>A0ABP8GQM0_9BURK</name>
<evidence type="ECO:0000256" key="1">
    <source>
        <dbReference type="SAM" id="SignalP"/>
    </source>
</evidence>
<dbReference type="EMBL" id="BAABFO010000005">
    <property type="protein sequence ID" value="GAA4328189.1"/>
    <property type="molecule type" value="Genomic_DNA"/>
</dbReference>
<dbReference type="RefSeq" id="WP_345247666.1">
    <property type="nucleotide sequence ID" value="NZ_BAABFO010000005.1"/>
</dbReference>
<evidence type="ECO:0000313" key="2">
    <source>
        <dbReference type="EMBL" id="GAA4328189.1"/>
    </source>
</evidence>